<feature type="region of interest" description="Disordered" evidence="1">
    <location>
        <begin position="78"/>
        <end position="99"/>
    </location>
</feature>
<keyword evidence="2" id="KW-1133">Transmembrane helix</keyword>
<accession>A0ABW2THG5</accession>
<keyword evidence="4" id="KW-1185">Reference proteome</keyword>
<comment type="caution">
    <text evidence="3">The sequence shown here is derived from an EMBL/GenBank/DDBJ whole genome shotgun (WGS) entry which is preliminary data.</text>
</comment>
<keyword evidence="2" id="KW-0472">Membrane</keyword>
<feature type="compositionally biased region" description="Polar residues" evidence="1">
    <location>
        <begin position="1"/>
        <end position="16"/>
    </location>
</feature>
<evidence type="ECO:0000256" key="1">
    <source>
        <dbReference type="SAM" id="MobiDB-lite"/>
    </source>
</evidence>
<evidence type="ECO:0000313" key="4">
    <source>
        <dbReference type="Proteomes" id="UP001596512"/>
    </source>
</evidence>
<feature type="transmembrane region" description="Helical" evidence="2">
    <location>
        <begin position="57"/>
        <end position="76"/>
    </location>
</feature>
<feature type="region of interest" description="Disordered" evidence="1">
    <location>
        <begin position="1"/>
        <end position="43"/>
    </location>
</feature>
<feature type="compositionally biased region" description="Basic residues" evidence="1">
    <location>
        <begin position="79"/>
        <end position="93"/>
    </location>
</feature>
<proteinExistence type="predicted"/>
<reference evidence="4" key="1">
    <citation type="journal article" date="2019" name="Int. J. Syst. Evol. Microbiol.">
        <title>The Global Catalogue of Microorganisms (GCM) 10K type strain sequencing project: providing services to taxonomists for standard genome sequencing and annotation.</title>
        <authorList>
            <consortium name="The Broad Institute Genomics Platform"/>
            <consortium name="The Broad Institute Genome Sequencing Center for Infectious Disease"/>
            <person name="Wu L."/>
            <person name="Ma J."/>
        </authorList>
    </citation>
    <scope>NUCLEOTIDE SEQUENCE [LARGE SCALE GENOMIC DNA]</scope>
    <source>
        <strain evidence="4">JCM 17695</strain>
    </source>
</reference>
<sequence>MSRTTQRETGVSSPSASDDGERYRPGGRRTTAEPLAATWRPEAGRRAPAKRGFLATYGWRVYAIPVLLAVTALVVVRTAGRRPRRAAPTRSTRRSASPR</sequence>
<organism evidence="3 4">
    <name type="scientific">Actinokineospora soli</name>
    <dbReference type="NCBI Taxonomy" id="1048753"/>
    <lineage>
        <taxon>Bacteria</taxon>
        <taxon>Bacillati</taxon>
        <taxon>Actinomycetota</taxon>
        <taxon>Actinomycetes</taxon>
        <taxon>Pseudonocardiales</taxon>
        <taxon>Pseudonocardiaceae</taxon>
        <taxon>Actinokineospora</taxon>
    </lineage>
</organism>
<gene>
    <name evidence="3" type="ORF">ACFQV2_05305</name>
</gene>
<keyword evidence="2" id="KW-0812">Transmembrane</keyword>
<evidence type="ECO:0000313" key="3">
    <source>
        <dbReference type="EMBL" id="MFC7613125.1"/>
    </source>
</evidence>
<evidence type="ECO:0000256" key="2">
    <source>
        <dbReference type="SAM" id="Phobius"/>
    </source>
</evidence>
<dbReference type="Proteomes" id="UP001596512">
    <property type="component" value="Unassembled WGS sequence"/>
</dbReference>
<name>A0ABW2THG5_9PSEU</name>
<protein>
    <submittedName>
        <fullName evidence="3">Uncharacterized protein</fullName>
    </submittedName>
</protein>
<dbReference type="EMBL" id="JBHTEY010000004">
    <property type="protein sequence ID" value="MFC7613125.1"/>
    <property type="molecule type" value="Genomic_DNA"/>
</dbReference>